<dbReference type="Pfam" id="PF00574">
    <property type="entry name" value="CLP_protease"/>
    <property type="match status" value="1"/>
</dbReference>
<dbReference type="GO" id="GO:0006515">
    <property type="term" value="P:protein quality control for misfolded or incompletely synthesized proteins"/>
    <property type="evidence" value="ECO:0007669"/>
    <property type="project" value="TreeGrafter"/>
</dbReference>
<evidence type="ECO:0000256" key="4">
    <source>
        <dbReference type="ARBA" id="ARBA00022801"/>
    </source>
</evidence>
<evidence type="ECO:0000256" key="5">
    <source>
        <dbReference type="ARBA" id="ARBA00022825"/>
    </source>
</evidence>
<evidence type="ECO:0000256" key="3">
    <source>
        <dbReference type="ARBA" id="ARBA00022670"/>
    </source>
</evidence>
<dbReference type="CDD" id="cd07016">
    <property type="entry name" value="S14_ClpP_1"/>
    <property type="match status" value="1"/>
</dbReference>
<dbReference type="GO" id="GO:0009368">
    <property type="term" value="C:endopeptidase Clp complex"/>
    <property type="evidence" value="ECO:0007669"/>
    <property type="project" value="TreeGrafter"/>
</dbReference>
<keyword evidence="9" id="KW-1185">Reference proteome</keyword>
<dbReference type="PANTHER" id="PTHR10381:SF70">
    <property type="entry name" value="ATP-DEPENDENT CLP PROTEASE PROTEOLYTIC SUBUNIT"/>
    <property type="match status" value="1"/>
</dbReference>
<sequence>MPHRLLKLLADNRQAPLRQFAVRALADDEAEILLYDAIVDDQLEAEYWGGVAPLGFIQELRGITASTIHLRINSPGGSVFAARAIEQALREHSARIVVHIDGLAASAATFISMAGDEIVMAKGALFMIHNAWTFAYGNAADLKATADLLDKIDGTLVQTYADRTKQKPEQVASWMAAETWFTADEAVAAGFADRLAEADKADQSAKAAWNLSAYAHAPGKGSAPAPAAEQTPPAAAPAPQPTATTDHRARQQQRLQVLALTESRSALAQPSPAAA</sequence>
<evidence type="ECO:0000313" key="8">
    <source>
        <dbReference type="EMBL" id="GCL61502.1"/>
    </source>
</evidence>
<dbReference type="PANTHER" id="PTHR10381">
    <property type="entry name" value="ATP-DEPENDENT CLP PROTEASE PROTEOLYTIC SUBUNIT"/>
    <property type="match status" value="1"/>
</dbReference>
<evidence type="ECO:0000313" key="9">
    <source>
        <dbReference type="Proteomes" id="UP000301751"/>
    </source>
</evidence>
<comment type="caution">
    <text evidence="8">The sequence shown here is derived from an EMBL/GenBank/DDBJ whole genome shotgun (WGS) entry which is preliminary data.</text>
</comment>
<proteinExistence type="inferred from homology"/>
<keyword evidence="5" id="KW-0720">Serine protease</keyword>
<dbReference type="InterPro" id="IPR029045">
    <property type="entry name" value="ClpP/crotonase-like_dom_sf"/>
</dbReference>
<evidence type="ECO:0000256" key="6">
    <source>
        <dbReference type="RuleBase" id="RU003567"/>
    </source>
</evidence>
<keyword evidence="4" id="KW-0378">Hydrolase</keyword>
<organism evidence="8 9">
    <name type="scientific">Pseudaquabacterium pictum</name>
    <dbReference type="NCBI Taxonomy" id="2315236"/>
    <lineage>
        <taxon>Bacteria</taxon>
        <taxon>Pseudomonadati</taxon>
        <taxon>Pseudomonadota</taxon>
        <taxon>Betaproteobacteria</taxon>
        <taxon>Burkholderiales</taxon>
        <taxon>Sphaerotilaceae</taxon>
        <taxon>Pseudaquabacterium</taxon>
    </lineage>
</organism>
<dbReference type="InterPro" id="IPR001907">
    <property type="entry name" value="ClpP"/>
</dbReference>
<reference evidence="9" key="1">
    <citation type="submission" date="2019-03" db="EMBL/GenBank/DDBJ databases">
        <title>Aquabacterium pictum sp.nov., the first bacteriochlorophyll a-containing freshwater bacterium in the genus Aquabacterium of the class Betaproteobacteria.</title>
        <authorList>
            <person name="Hirose S."/>
            <person name="Tank M."/>
            <person name="Hara E."/>
            <person name="Tamaki H."/>
            <person name="Takaichi S."/>
            <person name="Haruta S."/>
            <person name="Hanada S."/>
        </authorList>
    </citation>
    <scope>NUCLEOTIDE SEQUENCE [LARGE SCALE GENOMIC DNA]</scope>
    <source>
        <strain evidence="9">W35</strain>
    </source>
</reference>
<feature type="compositionally biased region" description="Low complexity" evidence="7">
    <location>
        <begin position="218"/>
        <end position="233"/>
    </location>
</feature>
<dbReference type="GO" id="GO:0051117">
    <property type="term" value="F:ATPase binding"/>
    <property type="evidence" value="ECO:0007669"/>
    <property type="project" value="TreeGrafter"/>
</dbReference>
<dbReference type="Proteomes" id="UP000301751">
    <property type="component" value="Unassembled WGS sequence"/>
</dbReference>
<keyword evidence="2" id="KW-0963">Cytoplasm</keyword>
<comment type="similarity">
    <text evidence="1 6">Belongs to the peptidase S14 family.</text>
</comment>
<dbReference type="GO" id="GO:0004252">
    <property type="term" value="F:serine-type endopeptidase activity"/>
    <property type="evidence" value="ECO:0007669"/>
    <property type="project" value="InterPro"/>
</dbReference>
<protein>
    <recommendedName>
        <fullName evidence="6">ATP-dependent Clp protease proteolytic subunit</fullName>
    </recommendedName>
</protein>
<evidence type="ECO:0000256" key="7">
    <source>
        <dbReference type="SAM" id="MobiDB-lite"/>
    </source>
</evidence>
<dbReference type="OrthoDB" id="9806592at2"/>
<dbReference type="InterPro" id="IPR023562">
    <property type="entry name" value="ClpP/TepA"/>
</dbReference>
<gene>
    <name evidence="8" type="ORF">AQPW35_05830</name>
</gene>
<name>A0A480AN86_9BURK</name>
<dbReference type="EMBL" id="BJCL01000001">
    <property type="protein sequence ID" value="GCL61502.1"/>
    <property type="molecule type" value="Genomic_DNA"/>
</dbReference>
<evidence type="ECO:0000256" key="2">
    <source>
        <dbReference type="ARBA" id="ARBA00022490"/>
    </source>
</evidence>
<dbReference type="RefSeq" id="WP_137731248.1">
    <property type="nucleotide sequence ID" value="NZ_BJCL01000001.1"/>
</dbReference>
<dbReference type="GO" id="GO:0004176">
    <property type="term" value="F:ATP-dependent peptidase activity"/>
    <property type="evidence" value="ECO:0007669"/>
    <property type="project" value="InterPro"/>
</dbReference>
<dbReference type="PRINTS" id="PR00127">
    <property type="entry name" value="CLPPROTEASEP"/>
</dbReference>
<dbReference type="AlphaFoldDB" id="A0A480AN86"/>
<feature type="region of interest" description="Disordered" evidence="7">
    <location>
        <begin position="218"/>
        <end position="253"/>
    </location>
</feature>
<accession>A0A480AN86</accession>
<dbReference type="SUPFAM" id="SSF52096">
    <property type="entry name" value="ClpP/crotonase"/>
    <property type="match status" value="1"/>
</dbReference>
<dbReference type="Gene3D" id="3.90.226.10">
    <property type="entry name" value="2-enoyl-CoA Hydratase, Chain A, domain 1"/>
    <property type="match status" value="1"/>
</dbReference>
<keyword evidence="3" id="KW-0645">Protease</keyword>
<dbReference type="NCBIfam" id="NF045542">
    <property type="entry name" value="Clp_rel_HeadMat"/>
    <property type="match status" value="1"/>
</dbReference>
<evidence type="ECO:0000256" key="1">
    <source>
        <dbReference type="ARBA" id="ARBA00007039"/>
    </source>
</evidence>